<dbReference type="SUPFAM" id="SSF56935">
    <property type="entry name" value="Porins"/>
    <property type="match status" value="1"/>
</dbReference>
<dbReference type="Pfam" id="PF00593">
    <property type="entry name" value="TonB_dep_Rec_b-barrel"/>
    <property type="match status" value="1"/>
</dbReference>
<dbReference type="Gene3D" id="2.40.170.20">
    <property type="entry name" value="TonB-dependent receptor, beta-barrel domain"/>
    <property type="match status" value="1"/>
</dbReference>
<evidence type="ECO:0000259" key="11">
    <source>
        <dbReference type="Pfam" id="PF07715"/>
    </source>
</evidence>
<dbReference type="InterPro" id="IPR008969">
    <property type="entry name" value="CarboxyPept-like_regulatory"/>
</dbReference>
<comment type="similarity">
    <text evidence="8 9">Belongs to the TonB-dependent receptor family.</text>
</comment>
<keyword evidence="7 8" id="KW-0998">Cell outer membrane</keyword>
<keyword evidence="3 8" id="KW-1134">Transmembrane beta strand</keyword>
<comment type="subcellular location">
    <subcellularLocation>
        <location evidence="1 8">Cell outer membrane</location>
        <topology evidence="1 8">Multi-pass membrane protein</topology>
    </subcellularLocation>
</comment>
<keyword evidence="4 8" id="KW-0812">Transmembrane</keyword>
<keyword evidence="5 9" id="KW-0798">TonB box</keyword>
<evidence type="ECO:0000259" key="10">
    <source>
        <dbReference type="Pfam" id="PF00593"/>
    </source>
</evidence>
<evidence type="ECO:0000256" key="6">
    <source>
        <dbReference type="ARBA" id="ARBA00023136"/>
    </source>
</evidence>
<dbReference type="InterPro" id="IPR036942">
    <property type="entry name" value="Beta-barrel_TonB_sf"/>
</dbReference>
<evidence type="ECO:0000256" key="5">
    <source>
        <dbReference type="ARBA" id="ARBA00023077"/>
    </source>
</evidence>
<feature type="domain" description="TonB-dependent receptor-like beta-barrel" evidence="10">
    <location>
        <begin position="381"/>
        <end position="869"/>
    </location>
</feature>
<dbReference type="InterPro" id="IPR037066">
    <property type="entry name" value="Plug_dom_sf"/>
</dbReference>
<dbReference type="Pfam" id="PF13620">
    <property type="entry name" value="CarboxypepD_reg"/>
    <property type="match status" value="1"/>
</dbReference>
<dbReference type="InterPro" id="IPR039426">
    <property type="entry name" value="TonB-dep_rcpt-like"/>
</dbReference>
<dbReference type="Gene3D" id="2.60.40.1120">
    <property type="entry name" value="Carboxypeptidase-like, regulatory domain"/>
    <property type="match status" value="1"/>
</dbReference>
<accession>A0ABM9P2K0</accession>
<reference evidence="12 13" key="1">
    <citation type="submission" date="2024-05" db="EMBL/GenBank/DDBJ databases">
        <authorList>
            <person name="Duchaud E."/>
        </authorList>
    </citation>
    <scope>NUCLEOTIDE SEQUENCE [LARGE SCALE GENOMIC DNA]</scope>
    <source>
        <strain evidence="12">Ena-SAMPLE-TAB-13-05-2024-13:56:06:370-140302</strain>
    </source>
</reference>
<comment type="caution">
    <text evidence="12">The sequence shown here is derived from an EMBL/GenBank/DDBJ whole genome shotgun (WGS) entry which is preliminary data.</text>
</comment>
<organism evidence="12 13">
    <name type="scientific">Tenacibaculum platacis</name>
    <dbReference type="NCBI Taxonomy" id="3137852"/>
    <lineage>
        <taxon>Bacteria</taxon>
        <taxon>Pseudomonadati</taxon>
        <taxon>Bacteroidota</taxon>
        <taxon>Flavobacteriia</taxon>
        <taxon>Flavobacteriales</taxon>
        <taxon>Flavobacteriaceae</taxon>
        <taxon>Tenacibaculum</taxon>
    </lineage>
</organism>
<protein>
    <submittedName>
        <fullName evidence="12">Iron complex outermembrane recepter protein</fullName>
    </submittedName>
</protein>
<sequence>MKVFSILYTLRLKFTLTSLLLVFLFSLNSHSQSRATISGTVSDEFGGTLPGAKVSIEGTTIFTSTNADGFYQFDIEEGEYVINVSFIMYNNISKSVEVKVGESATLDFVLSAGFSIDEPISLGSRAQPKSLLKTTVPVDIIFPEEITNSSHLEIGQILHFLVPSFHSTHQTISDGTDHIDPASLRGLGPDQVLVLINGKRRHSSSLLNVNGTVGRGSVGTDFNAIPKAAVDRIEILRDGATSQYGSDAIAGVINIILKQQTEFIDIDGQFGTNTEGDGETRYFGANLGLELGKQGFLNLTAEYRQREPTNRAGNYTGSVYTSDPAVDTQLINQNNFFGQTGFSDQRVMEIGNAGTQNLSFFFNGELPINEKTTFYFHGGRNNRQGNSRGFYRFPKDEDRVVLELNPDGFSPEILTDIRDDAILAGITGIKNGWNLDFSQSLGINTIGFNVESSNNASMGISSPRGFNSGGFRYQQSTTNFDLTKNFDYLKGLNLAFGGELRLENYQIIAGEEASYIDGGSTYIDSNGVEQPRIPGAQVFPGIRPENELSRFRTNAAAYIDVELNPNDNWLLKGAMRYEFYNDFSGQTIWKLASRYSFSDNLSIRSSFSTGFRAPSLHQVYFQNVSNQFIDGDIKEVGTFNSESAIVNDAFELESLKPELSNHFSLGVSGKVNNTFTFSFDLYQINIEDRIVLSARLEDGFETILQPFNVSAAQFLTNAIDSRTRGLDAVINYRDKLGEGEVYASLAANFNNTKVDRINIESGQIGGMDNSAIFNREEVARIESSQPNFKINSLVSYDWNKFIFQLRNTYFGEVTYMHPSDGDSNNWVLNEFNGLIESRDQTFAPKILTDLSLSYKFENWIRFSLGANNIFNVYPDKHKHSANTSQGNFTYSRRVQQFGVQGANYFLRLDLKL</sequence>
<keyword evidence="2 8" id="KW-0813">Transport</keyword>
<evidence type="ECO:0000256" key="4">
    <source>
        <dbReference type="ARBA" id="ARBA00022692"/>
    </source>
</evidence>
<dbReference type="InterPro" id="IPR012910">
    <property type="entry name" value="Plug_dom"/>
</dbReference>
<dbReference type="PANTHER" id="PTHR47234:SF3">
    <property type="entry name" value="SECRETIN_TONB SHORT N-TERMINAL DOMAIN-CONTAINING PROTEIN"/>
    <property type="match status" value="1"/>
</dbReference>
<gene>
    <name evidence="12" type="ORF">T190607A01A_30148</name>
</gene>
<evidence type="ECO:0000256" key="3">
    <source>
        <dbReference type="ARBA" id="ARBA00022452"/>
    </source>
</evidence>
<evidence type="ECO:0000256" key="2">
    <source>
        <dbReference type="ARBA" id="ARBA00022448"/>
    </source>
</evidence>
<evidence type="ECO:0000313" key="13">
    <source>
        <dbReference type="Proteomes" id="UP001497416"/>
    </source>
</evidence>
<dbReference type="InterPro" id="IPR000531">
    <property type="entry name" value="Beta-barrel_TonB"/>
</dbReference>
<proteinExistence type="inferred from homology"/>
<dbReference type="Pfam" id="PF07715">
    <property type="entry name" value="Plug"/>
    <property type="match status" value="1"/>
</dbReference>
<evidence type="ECO:0000256" key="8">
    <source>
        <dbReference type="PROSITE-ProRule" id="PRU01360"/>
    </source>
</evidence>
<dbReference type="Gene3D" id="2.170.130.10">
    <property type="entry name" value="TonB-dependent receptor, plug domain"/>
    <property type="match status" value="1"/>
</dbReference>
<evidence type="ECO:0000313" key="12">
    <source>
        <dbReference type="EMBL" id="CAL2088540.1"/>
    </source>
</evidence>
<name>A0ABM9P2K0_9FLAO</name>
<feature type="domain" description="TonB-dependent receptor plug" evidence="11">
    <location>
        <begin position="132"/>
        <end position="252"/>
    </location>
</feature>
<evidence type="ECO:0000256" key="7">
    <source>
        <dbReference type="ARBA" id="ARBA00023237"/>
    </source>
</evidence>
<dbReference type="SUPFAM" id="SSF49464">
    <property type="entry name" value="Carboxypeptidase regulatory domain-like"/>
    <property type="match status" value="1"/>
</dbReference>
<evidence type="ECO:0000256" key="1">
    <source>
        <dbReference type="ARBA" id="ARBA00004571"/>
    </source>
</evidence>
<dbReference type="PANTHER" id="PTHR47234">
    <property type="match status" value="1"/>
</dbReference>
<dbReference type="Proteomes" id="UP001497416">
    <property type="component" value="Unassembled WGS sequence"/>
</dbReference>
<keyword evidence="13" id="KW-1185">Reference proteome</keyword>
<dbReference type="PROSITE" id="PS52016">
    <property type="entry name" value="TONB_DEPENDENT_REC_3"/>
    <property type="match status" value="1"/>
</dbReference>
<evidence type="ECO:0000256" key="9">
    <source>
        <dbReference type="RuleBase" id="RU003357"/>
    </source>
</evidence>
<keyword evidence="6 8" id="KW-0472">Membrane</keyword>
<dbReference type="EMBL" id="CAXIXY010000005">
    <property type="protein sequence ID" value="CAL2088540.1"/>
    <property type="molecule type" value="Genomic_DNA"/>
</dbReference>